<dbReference type="Pfam" id="PF13561">
    <property type="entry name" value="adh_short_C2"/>
    <property type="match status" value="1"/>
</dbReference>
<dbReference type="PRINTS" id="PR00080">
    <property type="entry name" value="SDRFAMILY"/>
</dbReference>
<evidence type="ECO:0000256" key="9">
    <source>
        <dbReference type="ARBA" id="ARBA00023160"/>
    </source>
</evidence>
<evidence type="ECO:0000256" key="5">
    <source>
        <dbReference type="ARBA" id="ARBA00022832"/>
    </source>
</evidence>
<organism evidence="14">
    <name type="scientific">Dissulfuribacter thermophilus</name>
    <dbReference type="NCBI Taxonomy" id="1156395"/>
    <lineage>
        <taxon>Bacteria</taxon>
        <taxon>Pseudomonadati</taxon>
        <taxon>Thermodesulfobacteriota</taxon>
        <taxon>Dissulfuribacteria</taxon>
        <taxon>Dissulfuribacterales</taxon>
        <taxon>Dissulfuribacteraceae</taxon>
        <taxon>Dissulfuribacter</taxon>
    </lineage>
</organism>
<dbReference type="EMBL" id="DRND01000065">
    <property type="protein sequence ID" value="HFC46389.1"/>
    <property type="molecule type" value="Genomic_DNA"/>
</dbReference>
<feature type="active site" description="Proton acceptor" evidence="10">
    <location>
        <position position="156"/>
    </location>
</feature>
<comment type="similarity">
    <text evidence="2 12">Belongs to the short-chain dehydrogenases/reductases (SDR) family.</text>
</comment>
<dbReference type="PRINTS" id="PR00081">
    <property type="entry name" value="GDHRDH"/>
</dbReference>
<dbReference type="InterPro" id="IPR002347">
    <property type="entry name" value="SDR_fam"/>
</dbReference>
<feature type="domain" description="Ketoreductase" evidence="13">
    <location>
        <begin position="7"/>
        <end position="192"/>
    </location>
</feature>
<dbReference type="NCBIfam" id="TIGR01830">
    <property type="entry name" value="3oxo_ACP_reduc"/>
    <property type="match status" value="1"/>
</dbReference>
<keyword evidence="7 12" id="KW-0560">Oxidoreductase</keyword>
<dbReference type="SMART" id="SM00822">
    <property type="entry name" value="PKS_KR"/>
    <property type="match status" value="1"/>
</dbReference>
<evidence type="ECO:0000256" key="2">
    <source>
        <dbReference type="ARBA" id="ARBA00006484"/>
    </source>
</evidence>
<dbReference type="Proteomes" id="UP000885797">
    <property type="component" value="Unassembled WGS sequence"/>
</dbReference>
<dbReference type="PANTHER" id="PTHR42879:SF2">
    <property type="entry name" value="3-OXOACYL-[ACYL-CARRIER-PROTEIN] REDUCTASE FABG"/>
    <property type="match status" value="1"/>
</dbReference>
<evidence type="ECO:0000256" key="10">
    <source>
        <dbReference type="PIRSR" id="PIRSR611284-1"/>
    </source>
</evidence>
<proteinExistence type="inferred from homology"/>
<evidence type="ECO:0000256" key="1">
    <source>
        <dbReference type="ARBA" id="ARBA00005194"/>
    </source>
</evidence>
<accession>A0A7V2SXC4</accession>
<evidence type="ECO:0000256" key="7">
    <source>
        <dbReference type="ARBA" id="ARBA00023002"/>
    </source>
</evidence>
<evidence type="ECO:0000259" key="13">
    <source>
        <dbReference type="SMART" id="SM00822"/>
    </source>
</evidence>
<dbReference type="UniPathway" id="UPA00094"/>
<gene>
    <name evidence="14" type="primary">fabG</name>
    <name evidence="14" type="ORF">ENJ63_00730</name>
</gene>
<evidence type="ECO:0000256" key="11">
    <source>
        <dbReference type="PIRSR" id="PIRSR611284-2"/>
    </source>
</evidence>
<name>A0A7V2SXC4_9BACT</name>
<feature type="binding site" evidence="11">
    <location>
        <position position="189"/>
    </location>
    <ligand>
        <name>NADP(+)</name>
        <dbReference type="ChEBI" id="CHEBI:58349"/>
    </ligand>
</feature>
<protein>
    <recommendedName>
        <fullName evidence="3 12">3-oxoacyl-[acyl-carrier-protein] reductase</fullName>
        <ecNumber evidence="3 12">1.1.1.100</ecNumber>
    </recommendedName>
</protein>
<dbReference type="FunFam" id="3.40.50.720:FF:000037">
    <property type="entry name" value="3-oxoacyl-[acyl-carrier-protein] reductase FabG"/>
    <property type="match status" value="1"/>
</dbReference>
<dbReference type="InterPro" id="IPR011284">
    <property type="entry name" value="3oxo_ACP_reduc"/>
</dbReference>
<dbReference type="GO" id="GO:0051287">
    <property type="term" value="F:NAD binding"/>
    <property type="evidence" value="ECO:0007669"/>
    <property type="project" value="UniProtKB-UniRule"/>
</dbReference>
<dbReference type="GO" id="GO:0030497">
    <property type="term" value="P:fatty acid elongation"/>
    <property type="evidence" value="ECO:0007669"/>
    <property type="project" value="UniProtKB-ARBA"/>
</dbReference>
<keyword evidence="5 12" id="KW-0276">Fatty acid metabolism</keyword>
<dbReference type="AlphaFoldDB" id="A0A7V2SXC4"/>
<dbReference type="NCBIfam" id="NF009466">
    <property type="entry name" value="PRK12826.1-2"/>
    <property type="match status" value="1"/>
</dbReference>
<feature type="binding site" evidence="11">
    <location>
        <position position="91"/>
    </location>
    <ligand>
        <name>NADP(+)</name>
        <dbReference type="ChEBI" id="CHEBI:58349"/>
    </ligand>
</feature>
<evidence type="ECO:0000256" key="12">
    <source>
        <dbReference type="RuleBase" id="RU366074"/>
    </source>
</evidence>
<dbReference type="InterPro" id="IPR050259">
    <property type="entry name" value="SDR"/>
</dbReference>
<comment type="function">
    <text evidence="12">Catalyzes the NADPH-dependent reduction of beta-ketoacyl-ACP substrates to beta-hydroxyacyl-ACP products, the first reductive step in the elongation cycle of fatty acid biosynthesis.</text>
</comment>
<dbReference type="Gene3D" id="3.40.50.720">
    <property type="entry name" value="NAD(P)-binding Rossmann-like Domain"/>
    <property type="match status" value="1"/>
</dbReference>
<feature type="binding site" evidence="11">
    <location>
        <begin position="156"/>
        <end position="160"/>
    </location>
    <ligand>
        <name>NADP(+)</name>
        <dbReference type="ChEBI" id="CHEBI:58349"/>
    </ligand>
</feature>
<keyword evidence="4 12" id="KW-0444">Lipid biosynthesis</keyword>
<reference evidence="14" key="1">
    <citation type="journal article" date="2020" name="mSystems">
        <title>Genome- and Community-Level Interaction Insights into Carbon Utilization and Element Cycling Functions of Hydrothermarchaeota in Hydrothermal Sediment.</title>
        <authorList>
            <person name="Zhou Z."/>
            <person name="Liu Y."/>
            <person name="Xu W."/>
            <person name="Pan J."/>
            <person name="Luo Z.H."/>
            <person name="Li M."/>
        </authorList>
    </citation>
    <scope>NUCLEOTIDE SEQUENCE [LARGE SCALE GENOMIC DNA]</scope>
    <source>
        <strain evidence="14">HyVt-503</strain>
    </source>
</reference>
<evidence type="ECO:0000256" key="3">
    <source>
        <dbReference type="ARBA" id="ARBA00012948"/>
    </source>
</evidence>
<comment type="caution">
    <text evidence="14">The sequence shown here is derived from an EMBL/GenBank/DDBJ whole genome shotgun (WGS) entry which is preliminary data.</text>
</comment>
<keyword evidence="9 12" id="KW-0275">Fatty acid biosynthesis</keyword>
<evidence type="ECO:0000313" key="14">
    <source>
        <dbReference type="EMBL" id="HFC46389.1"/>
    </source>
</evidence>
<keyword evidence="8 12" id="KW-0443">Lipid metabolism</keyword>
<comment type="subunit">
    <text evidence="12">Homotetramer.</text>
</comment>
<evidence type="ECO:0000256" key="4">
    <source>
        <dbReference type="ARBA" id="ARBA00022516"/>
    </source>
</evidence>
<evidence type="ECO:0000256" key="8">
    <source>
        <dbReference type="ARBA" id="ARBA00023098"/>
    </source>
</evidence>
<dbReference type="PROSITE" id="PS00061">
    <property type="entry name" value="ADH_SHORT"/>
    <property type="match status" value="1"/>
</dbReference>
<comment type="catalytic activity">
    <reaction evidence="12">
        <text>a (3R)-hydroxyacyl-[ACP] + NADP(+) = a 3-oxoacyl-[ACP] + NADPH + H(+)</text>
        <dbReference type="Rhea" id="RHEA:17397"/>
        <dbReference type="Rhea" id="RHEA-COMP:9916"/>
        <dbReference type="Rhea" id="RHEA-COMP:9945"/>
        <dbReference type="ChEBI" id="CHEBI:15378"/>
        <dbReference type="ChEBI" id="CHEBI:57783"/>
        <dbReference type="ChEBI" id="CHEBI:58349"/>
        <dbReference type="ChEBI" id="CHEBI:78776"/>
        <dbReference type="ChEBI" id="CHEBI:78827"/>
        <dbReference type="EC" id="1.1.1.100"/>
    </reaction>
</comment>
<dbReference type="InterPro" id="IPR020904">
    <property type="entry name" value="Sc_DH/Rdtase_CS"/>
</dbReference>
<evidence type="ECO:0000256" key="6">
    <source>
        <dbReference type="ARBA" id="ARBA00022857"/>
    </source>
</evidence>
<feature type="binding site" evidence="11">
    <location>
        <begin position="13"/>
        <end position="16"/>
    </location>
    <ligand>
        <name>NADP(+)</name>
        <dbReference type="ChEBI" id="CHEBI:58349"/>
    </ligand>
</feature>
<dbReference type="PANTHER" id="PTHR42879">
    <property type="entry name" value="3-OXOACYL-(ACYL-CARRIER-PROTEIN) REDUCTASE"/>
    <property type="match status" value="1"/>
</dbReference>
<dbReference type="InterPro" id="IPR036291">
    <property type="entry name" value="NAD(P)-bd_dom_sf"/>
</dbReference>
<keyword evidence="6 11" id="KW-0521">NADP</keyword>
<dbReference type="EC" id="1.1.1.100" evidence="3 12"/>
<sequence>MFDLTGKRALVTGGSRGIGRAICLGLARAGAEVFINYARGEEAAQKVKEEVEGAGGTAHVVGFDVGSGDTVKEVIGDLIKTHGPIQILVNNAGITRDSLFMRMKDEAIEEVIRTNLIGAMNCTKAVLNPMMKGRWGRIINIGSVVASVGNVGQANYCASKAGIEGFSKAVAKEVATRGITCNVIAPGFIETDMTAGLPEKVKEAILGEIPVGRMGTPEEVAAACVFLASNEASYITGHILHVNGGMLCI</sequence>
<dbReference type="CDD" id="cd05333">
    <property type="entry name" value="BKR_SDR_c"/>
    <property type="match status" value="1"/>
</dbReference>
<dbReference type="SUPFAM" id="SSF51735">
    <property type="entry name" value="NAD(P)-binding Rossmann-fold domains"/>
    <property type="match status" value="1"/>
</dbReference>
<dbReference type="GO" id="GO:0004316">
    <property type="term" value="F:3-oxoacyl-[acyl-carrier-protein] reductase (NADPH) activity"/>
    <property type="evidence" value="ECO:0007669"/>
    <property type="project" value="UniProtKB-UniRule"/>
</dbReference>
<dbReference type="InterPro" id="IPR057326">
    <property type="entry name" value="KR_dom"/>
</dbReference>
<comment type="pathway">
    <text evidence="1 12">Lipid metabolism; fatty acid biosynthesis.</text>
</comment>